<name>A0A7J7Z566_MYOMY</name>
<feature type="signal peptide" evidence="1">
    <location>
        <begin position="1"/>
        <end position="31"/>
    </location>
</feature>
<dbReference type="EMBL" id="JABWUV010000003">
    <property type="protein sequence ID" value="KAF6369056.1"/>
    <property type="molecule type" value="Genomic_DNA"/>
</dbReference>
<proteinExistence type="predicted"/>
<comment type="caution">
    <text evidence="2">The sequence shown here is derived from an EMBL/GenBank/DDBJ whole genome shotgun (WGS) entry which is preliminary data.</text>
</comment>
<reference evidence="2 3" key="1">
    <citation type="journal article" date="2020" name="Nature">
        <title>Six reference-quality genomes reveal evolution of bat adaptations.</title>
        <authorList>
            <person name="Jebb D."/>
            <person name="Huang Z."/>
            <person name="Pippel M."/>
            <person name="Hughes G.M."/>
            <person name="Lavrichenko K."/>
            <person name="Devanna P."/>
            <person name="Winkler S."/>
            <person name="Jermiin L.S."/>
            <person name="Skirmuntt E.C."/>
            <person name="Katzourakis A."/>
            <person name="Burkitt-Gray L."/>
            <person name="Ray D.A."/>
            <person name="Sullivan K.A.M."/>
            <person name="Roscito J.G."/>
            <person name="Kirilenko B.M."/>
            <person name="Davalos L.M."/>
            <person name="Corthals A.P."/>
            <person name="Power M.L."/>
            <person name="Jones G."/>
            <person name="Ransome R.D."/>
            <person name="Dechmann D.K.N."/>
            <person name="Locatelli A.G."/>
            <person name="Puechmaille S.J."/>
            <person name="Fedrigo O."/>
            <person name="Jarvis E.D."/>
            <person name="Hiller M."/>
            <person name="Vernes S.C."/>
            <person name="Myers E.W."/>
            <person name="Teeling E.C."/>
        </authorList>
    </citation>
    <scope>NUCLEOTIDE SEQUENCE [LARGE SCALE GENOMIC DNA]</scope>
    <source>
        <strain evidence="2">MMyoMyo1</strain>
        <tissue evidence="2">Flight muscle</tissue>
    </source>
</reference>
<evidence type="ECO:0000313" key="3">
    <source>
        <dbReference type="Proteomes" id="UP000527355"/>
    </source>
</evidence>
<evidence type="ECO:0000313" key="2">
    <source>
        <dbReference type="EMBL" id="KAF6369056.1"/>
    </source>
</evidence>
<dbReference type="VEuPathDB" id="HostDB:LOC118651176"/>
<gene>
    <name evidence="2" type="ORF">mMyoMyo1_010461</name>
</gene>
<dbReference type="AlphaFoldDB" id="A0A7J7Z566"/>
<accession>A0A7J7Z566</accession>
<sequence length="197" mass="22452">MASINVRCWAPLRSALVILPFLFLLPALSNQHPPPPAYVWRFKVRETYYQGSTQVTRQVGSQDCPLVECQAEILMAVDLWSVSNGGRPYACFAYDQQNPDRCNQDVNTYGGCRWSDCVTHDAYNEVRFGPFFWKDGTFNIRVRDPWDQRWVTGVMGKLYGSGWSLTPSGTIYIFREYVLVQEAQVQVSNSTTSTSPE</sequence>
<protein>
    <submittedName>
        <fullName evidence="2">Uncharacterized protein</fullName>
    </submittedName>
</protein>
<dbReference type="OrthoDB" id="9838482at2759"/>
<keyword evidence="1" id="KW-0732">Signal</keyword>
<keyword evidence="3" id="KW-1185">Reference proteome</keyword>
<organism evidence="2 3">
    <name type="scientific">Myotis myotis</name>
    <name type="common">Greater mouse-eared bat</name>
    <name type="synonym">Vespertilio myotis</name>
    <dbReference type="NCBI Taxonomy" id="51298"/>
    <lineage>
        <taxon>Eukaryota</taxon>
        <taxon>Metazoa</taxon>
        <taxon>Chordata</taxon>
        <taxon>Craniata</taxon>
        <taxon>Vertebrata</taxon>
        <taxon>Euteleostomi</taxon>
        <taxon>Mammalia</taxon>
        <taxon>Eutheria</taxon>
        <taxon>Laurasiatheria</taxon>
        <taxon>Chiroptera</taxon>
        <taxon>Yangochiroptera</taxon>
        <taxon>Vespertilionidae</taxon>
        <taxon>Myotis</taxon>
    </lineage>
</organism>
<feature type="chain" id="PRO_5029747197" evidence="1">
    <location>
        <begin position="32"/>
        <end position="197"/>
    </location>
</feature>
<evidence type="ECO:0000256" key="1">
    <source>
        <dbReference type="SAM" id="SignalP"/>
    </source>
</evidence>
<dbReference type="Proteomes" id="UP000527355">
    <property type="component" value="Unassembled WGS sequence"/>
</dbReference>